<feature type="compositionally biased region" description="Basic and acidic residues" evidence="1">
    <location>
        <begin position="11"/>
        <end position="21"/>
    </location>
</feature>
<organism evidence="2">
    <name type="scientific">marine sediment metagenome</name>
    <dbReference type="NCBI Taxonomy" id="412755"/>
    <lineage>
        <taxon>unclassified sequences</taxon>
        <taxon>metagenomes</taxon>
        <taxon>ecological metagenomes</taxon>
    </lineage>
</organism>
<accession>X0TDL5</accession>
<protein>
    <submittedName>
        <fullName evidence="2">Uncharacterized protein</fullName>
    </submittedName>
</protein>
<sequence>GLNSPLIRGNGHVEERPEKVESATAAPGNANTGDIW</sequence>
<gene>
    <name evidence="2" type="ORF">S01H1_24175</name>
</gene>
<name>X0TDL5_9ZZZZ</name>
<proteinExistence type="predicted"/>
<evidence type="ECO:0000313" key="2">
    <source>
        <dbReference type="EMBL" id="GAF91618.1"/>
    </source>
</evidence>
<dbReference type="AlphaFoldDB" id="X0TDL5"/>
<feature type="region of interest" description="Disordered" evidence="1">
    <location>
        <begin position="1"/>
        <end position="36"/>
    </location>
</feature>
<comment type="caution">
    <text evidence="2">The sequence shown here is derived from an EMBL/GenBank/DDBJ whole genome shotgun (WGS) entry which is preliminary data.</text>
</comment>
<evidence type="ECO:0000256" key="1">
    <source>
        <dbReference type="SAM" id="MobiDB-lite"/>
    </source>
</evidence>
<feature type="non-terminal residue" evidence="2">
    <location>
        <position position="1"/>
    </location>
</feature>
<dbReference type="EMBL" id="BARS01014254">
    <property type="protein sequence ID" value="GAF91618.1"/>
    <property type="molecule type" value="Genomic_DNA"/>
</dbReference>
<reference evidence="2" key="1">
    <citation type="journal article" date="2014" name="Front. Microbiol.">
        <title>High frequency of phylogenetically diverse reductive dehalogenase-homologous genes in deep subseafloor sedimentary metagenomes.</title>
        <authorList>
            <person name="Kawai M."/>
            <person name="Futagami T."/>
            <person name="Toyoda A."/>
            <person name="Takaki Y."/>
            <person name="Nishi S."/>
            <person name="Hori S."/>
            <person name="Arai W."/>
            <person name="Tsubouchi T."/>
            <person name="Morono Y."/>
            <person name="Uchiyama I."/>
            <person name="Ito T."/>
            <person name="Fujiyama A."/>
            <person name="Inagaki F."/>
            <person name="Takami H."/>
        </authorList>
    </citation>
    <scope>NUCLEOTIDE SEQUENCE</scope>
    <source>
        <strain evidence="2">Expedition CK06-06</strain>
    </source>
</reference>